<dbReference type="Pfam" id="PF00202">
    <property type="entry name" value="Aminotran_3"/>
    <property type="match status" value="1"/>
</dbReference>
<dbReference type="PANTHER" id="PTHR11986:SF18">
    <property type="entry name" value="ORNITHINE AMINOTRANSFERASE, MITOCHONDRIAL"/>
    <property type="match status" value="1"/>
</dbReference>
<dbReference type="InterPro" id="IPR050103">
    <property type="entry name" value="Class-III_PLP-dep_AT"/>
</dbReference>
<dbReference type="EMBL" id="JADBEC010000001">
    <property type="protein sequence ID" value="MBE1505018.1"/>
    <property type="molecule type" value="Genomic_DNA"/>
</dbReference>
<dbReference type="RefSeq" id="WP_192728950.1">
    <property type="nucleotide sequence ID" value="NZ_BAAAVL010000007.1"/>
</dbReference>
<evidence type="ECO:0000256" key="4">
    <source>
        <dbReference type="ARBA" id="ARBA00022576"/>
    </source>
</evidence>
<evidence type="ECO:0000256" key="5">
    <source>
        <dbReference type="ARBA" id="ARBA00022679"/>
    </source>
</evidence>
<dbReference type="Gene3D" id="3.90.1150.10">
    <property type="entry name" value="Aspartate Aminotransferase, domain 1"/>
    <property type="match status" value="1"/>
</dbReference>
<comment type="cofactor">
    <cofactor evidence="1">
        <name>pyridoxal 5'-phosphate</name>
        <dbReference type="ChEBI" id="CHEBI:597326"/>
    </cofactor>
</comment>
<name>A0ABR9IPA3_RHIVS</name>
<evidence type="ECO:0000313" key="9">
    <source>
        <dbReference type="EMBL" id="MBE1505018.1"/>
    </source>
</evidence>
<dbReference type="Proteomes" id="UP000620262">
    <property type="component" value="Unassembled WGS sequence"/>
</dbReference>
<evidence type="ECO:0000256" key="3">
    <source>
        <dbReference type="ARBA" id="ARBA00012924"/>
    </source>
</evidence>
<keyword evidence="6 8" id="KW-0663">Pyridoxal phosphate</keyword>
<evidence type="ECO:0000256" key="8">
    <source>
        <dbReference type="RuleBase" id="RU003560"/>
    </source>
</evidence>
<dbReference type="Gene3D" id="3.40.640.10">
    <property type="entry name" value="Type I PLP-dependent aspartate aminotransferase-like (Major domain)"/>
    <property type="match status" value="1"/>
</dbReference>
<comment type="similarity">
    <text evidence="8">Belongs to the class-III pyridoxal-phosphate-dependent aminotransferase family.</text>
</comment>
<proteinExistence type="inferred from homology"/>
<dbReference type="GO" id="GO:0004587">
    <property type="term" value="F:ornithine aminotransferase activity"/>
    <property type="evidence" value="ECO:0007669"/>
    <property type="project" value="UniProtKB-EC"/>
</dbReference>
<accession>A0ABR9IPA3</accession>
<evidence type="ECO:0000256" key="2">
    <source>
        <dbReference type="ARBA" id="ARBA00004998"/>
    </source>
</evidence>
<dbReference type="InterPro" id="IPR015421">
    <property type="entry name" value="PyrdxlP-dep_Trfase_major"/>
</dbReference>
<dbReference type="PANTHER" id="PTHR11986">
    <property type="entry name" value="AMINOTRANSFERASE CLASS III"/>
    <property type="match status" value="1"/>
</dbReference>
<dbReference type="PIRSF" id="PIRSF000521">
    <property type="entry name" value="Transaminase_4ab_Lys_Orn"/>
    <property type="match status" value="1"/>
</dbReference>
<comment type="caution">
    <text evidence="9">The sequence shown here is derived from an EMBL/GenBank/DDBJ whole genome shotgun (WGS) entry which is preliminary data.</text>
</comment>
<dbReference type="InterPro" id="IPR015424">
    <property type="entry name" value="PyrdxlP-dep_Trfase"/>
</dbReference>
<dbReference type="InterPro" id="IPR005814">
    <property type="entry name" value="Aminotrans_3"/>
</dbReference>
<evidence type="ECO:0000313" key="10">
    <source>
        <dbReference type="Proteomes" id="UP000620262"/>
    </source>
</evidence>
<protein>
    <recommendedName>
        <fullName evidence="3">ornithine aminotransferase</fullName>
        <ecNumber evidence="3">2.6.1.13</ecNumber>
    </recommendedName>
    <alternativeName>
        <fullName evidence="7">Ornithine--oxo-acid aminotransferase</fullName>
    </alternativeName>
</protein>
<dbReference type="InterPro" id="IPR010164">
    <property type="entry name" value="Orn_aminotrans"/>
</dbReference>
<keyword evidence="10" id="KW-1185">Reference proteome</keyword>
<comment type="pathway">
    <text evidence="2">Amino-acid biosynthesis; L-proline biosynthesis; L-glutamate 5-semialdehyde from L-ornithine: step 1/1.</text>
</comment>
<sequence length="399" mass="42951">MNISSNLIATEQRLGANNYKPLDVVLTRGEGVHVWDTDGKRYLDCLSAYSAVNQGHCHPKILAAMVEQASRLTLTSRAFRNDQLAYLYEELAALTGSHKILPMNSGAEAVETAIKAVRKWGYEVKGVPEGKAEIIVCANNFHGRTLSIISFSTDPDARTGFGPYTPGFRIVPFGDAEAFAAAINANTVAALIEPIQGEAGVIIPPAGYFTRVRELCTANNVTLILDEIQTGLGRTGKLLAEEHEGIEADVTLIGKALSGGFYPVSAVLSNSEVLGVLKPGQHGSTFGGNPLACAVARAALKVLTEEGMIENAETMGDYFLEGLRSIRSNIVKDVRGRGLMLAVELEPEAGGARQYCYALKDLGLLAKDTHDHTIRFAPPLVIDKEQVDWAVEQIEKTLT</sequence>
<evidence type="ECO:0000256" key="6">
    <source>
        <dbReference type="ARBA" id="ARBA00022898"/>
    </source>
</evidence>
<dbReference type="InterPro" id="IPR049704">
    <property type="entry name" value="Aminotrans_3_PPA_site"/>
</dbReference>
<keyword evidence="4 9" id="KW-0032">Aminotransferase</keyword>
<keyword evidence="5 9" id="KW-0808">Transferase</keyword>
<organism evidence="9 10">
    <name type="scientific">Rhizobium viscosum</name>
    <name type="common">Arthrobacter viscosus</name>
    <dbReference type="NCBI Taxonomy" id="1673"/>
    <lineage>
        <taxon>Bacteria</taxon>
        <taxon>Pseudomonadati</taxon>
        <taxon>Pseudomonadota</taxon>
        <taxon>Alphaproteobacteria</taxon>
        <taxon>Hyphomicrobiales</taxon>
        <taxon>Rhizobiaceae</taxon>
        <taxon>Rhizobium/Agrobacterium group</taxon>
        <taxon>Rhizobium</taxon>
    </lineage>
</organism>
<dbReference type="SUPFAM" id="SSF53383">
    <property type="entry name" value="PLP-dependent transferases"/>
    <property type="match status" value="1"/>
</dbReference>
<dbReference type="PROSITE" id="PS00600">
    <property type="entry name" value="AA_TRANSFER_CLASS_3"/>
    <property type="match status" value="1"/>
</dbReference>
<dbReference type="CDD" id="cd00610">
    <property type="entry name" value="OAT_like"/>
    <property type="match status" value="1"/>
</dbReference>
<reference evidence="9 10" key="1">
    <citation type="submission" date="2020-10" db="EMBL/GenBank/DDBJ databases">
        <title>Sequencing the genomes of 1000 actinobacteria strains.</title>
        <authorList>
            <person name="Klenk H.-P."/>
        </authorList>
    </citation>
    <scope>NUCLEOTIDE SEQUENCE [LARGE SCALE GENOMIC DNA]</scope>
    <source>
        <strain evidence="9 10">DSM 7307</strain>
    </source>
</reference>
<dbReference type="EC" id="2.6.1.13" evidence="3"/>
<evidence type="ECO:0000256" key="7">
    <source>
        <dbReference type="ARBA" id="ARBA00030587"/>
    </source>
</evidence>
<dbReference type="NCBIfam" id="TIGR01885">
    <property type="entry name" value="Orn_aminotrans"/>
    <property type="match status" value="1"/>
</dbReference>
<gene>
    <name evidence="9" type="ORF">H4W29_002199</name>
</gene>
<evidence type="ECO:0000256" key="1">
    <source>
        <dbReference type="ARBA" id="ARBA00001933"/>
    </source>
</evidence>
<dbReference type="InterPro" id="IPR015422">
    <property type="entry name" value="PyrdxlP-dep_Trfase_small"/>
</dbReference>